<dbReference type="EMBL" id="JAWHQM010000022">
    <property type="protein sequence ID" value="KAK5631960.1"/>
    <property type="molecule type" value="Genomic_DNA"/>
</dbReference>
<evidence type="ECO:0000313" key="1">
    <source>
        <dbReference type="EMBL" id="KAK5631960.1"/>
    </source>
</evidence>
<keyword evidence="2" id="KW-1185">Reference proteome</keyword>
<reference evidence="1 2" key="1">
    <citation type="submission" date="2023-10" db="EMBL/GenBank/DDBJ databases">
        <title>Draft genome sequence of Xylaria bambusicola isolate GMP-LS, the root and basal stem rot pathogen of sugarcane in Indonesia.</title>
        <authorList>
            <person name="Selvaraj P."/>
            <person name="Muralishankar V."/>
            <person name="Muruganantham S."/>
            <person name="Sp S."/>
            <person name="Haryani S."/>
            <person name="Lau K.J.X."/>
            <person name="Naqvi N.I."/>
        </authorList>
    </citation>
    <scope>NUCLEOTIDE SEQUENCE [LARGE SCALE GENOMIC DNA]</scope>
    <source>
        <strain evidence="1">GMP-LS</strain>
    </source>
</reference>
<gene>
    <name evidence="1" type="ORF">RRF57_007674</name>
</gene>
<name>A0AAN7UGK6_9PEZI</name>
<organism evidence="1 2">
    <name type="scientific">Xylaria bambusicola</name>
    <dbReference type="NCBI Taxonomy" id="326684"/>
    <lineage>
        <taxon>Eukaryota</taxon>
        <taxon>Fungi</taxon>
        <taxon>Dikarya</taxon>
        <taxon>Ascomycota</taxon>
        <taxon>Pezizomycotina</taxon>
        <taxon>Sordariomycetes</taxon>
        <taxon>Xylariomycetidae</taxon>
        <taxon>Xylariales</taxon>
        <taxon>Xylariaceae</taxon>
        <taxon>Xylaria</taxon>
    </lineage>
</organism>
<protein>
    <submittedName>
        <fullName evidence="1">Uncharacterized protein</fullName>
    </submittedName>
</protein>
<sequence length="64" mass="6754">MTPVLGAGNVAIDSETSVDAASFPSTNGCWDVRRNALPESVVESLIYNPVHVVRENAGSRPVVT</sequence>
<evidence type="ECO:0000313" key="2">
    <source>
        <dbReference type="Proteomes" id="UP001305414"/>
    </source>
</evidence>
<dbReference type="Proteomes" id="UP001305414">
    <property type="component" value="Unassembled WGS sequence"/>
</dbReference>
<comment type="caution">
    <text evidence="1">The sequence shown here is derived from an EMBL/GenBank/DDBJ whole genome shotgun (WGS) entry which is preliminary data.</text>
</comment>
<proteinExistence type="predicted"/>
<dbReference type="AlphaFoldDB" id="A0AAN7UGK6"/>
<accession>A0AAN7UGK6</accession>